<organism evidence="3 4">
    <name type="scientific">Marssonina brunnea f. sp. multigermtubi (strain MB_m1)</name>
    <name type="common">Marssonina leaf spot fungus</name>
    <dbReference type="NCBI Taxonomy" id="1072389"/>
    <lineage>
        <taxon>Eukaryota</taxon>
        <taxon>Fungi</taxon>
        <taxon>Dikarya</taxon>
        <taxon>Ascomycota</taxon>
        <taxon>Pezizomycotina</taxon>
        <taxon>Leotiomycetes</taxon>
        <taxon>Helotiales</taxon>
        <taxon>Drepanopezizaceae</taxon>
        <taxon>Drepanopeziza</taxon>
    </lineage>
</organism>
<dbReference type="AlphaFoldDB" id="K1W7T6"/>
<dbReference type="OrthoDB" id="13601at2759"/>
<dbReference type="KEGG" id="mbe:MBM_08598"/>
<protein>
    <recommendedName>
        <fullName evidence="1">Cx9C motif-containing protein 4, mitochondrial</fullName>
    </recommendedName>
</protein>
<evidence type="ECO:0000313" key="4">
    <source>
        <dbReference type="Proteomes" id="UP000006753"/>
    </source>
</evidence>
<proteinExistence type="predicted"/>
<keyword evidence="4" id="KW-1185">Reference proteome</keyword>
<name>K1W7T6_MARBU</name>
<dbReference type="InParanoid" id="K1W7T6"/>
<dbReference type="HOGENOM" id="CLU_177210_0_0_1"/>
<dbReference type="Pfam" id="PF08991">
    <property type="entry name" value="CMC4"/>
    <property type="match status" value="1"/>
</dbReference>
<evidence type="ECO:0000256" key="2">
    <source>
        <dbReference type="SAM" id="MobiDB-lite"/>
    </source>
</evidence>
<reference evidence="3 4" key="1">
    <citation type="journal article" date="2012" name="BMC Genomics">
        <title>Sequencing the genome of Marssonina brunnea reveals fungus-poplar co-evolution.</title>
        <authorList>
            <person name="Zhu S."/>
            <person name="Cao Y.-Z."/>
            <person name="Jiang C."/>
            <person name="Tan B.-Y."/>
            <person name="Wang Z."/>
            <person name="Feng S."/>
            <person name="Zhang L."/>
            <person name="Su X.-H."/>
            <person name="Brejova B."/>
            <person name="Vinar T."/>
            <person name="Xu M."/>
            <person name="Wang M.-X."/>
            <person name="Zhang S.-G."/>
            <person name="Huang M.-R."/>
            <person name="Wu R."/>
            <person name="Zhou Y."/>
        </authorList>
    </citation>
    <scope>NUCLEOTIDE SEQUENCE [LARGE SCALE GENOMIC DNA]</scope>
    <source>
        <strain evidence="3 4">MB_m1</strain>
    </source>
</reference>
<accession>K1W7T6</accession>
<gene>
    <name evidence="3" type="ORF">MBM_08598</name>
</gene>
<dbReference type="OMA" id="YQEEKCQ"/>
<dbReference type="InterPro" id="IPR009069">
    <property type="entry name" value="Cys_alpha_HP_mot_SF"/>
</dbReference>
<dbReference type="Gene3D" id="1.10.287.1130">
    <property type="entry name" value="CytochromE C oxidase copper chaperone"/>
    <property type="match status" value="1"/>
</dbReference>
<dbReference type="SUPFAM" id="SSF47072">
    <property type="entry name" value="Cysteine alpha-hairpin motif"/>
    <property type="match status" value="1"/>
</dbReference>
<sequence length="79" mass="8713">MQTSKDDVAADPPCHSKANSYNEAKCKSQVDALYACCNKFYERNGHDATSASCPKANLLWLKMKQRAEEEGKEKAGSGR</sequence>
<dbReference type="FunCoup" id="K1W7T6">
    <property type="interactions" value="84"/>
</dbReference>
<evidence type="ECO:0000313" key="3">
    <source>
        <dbReference type="EMBL" id="EKD13155.1"/>
    </source>
</evidence>
<feature type="region of interest" description="Disordered" evidence="2">
    <location>
        <begin position="1"/>
        <end position="20"/>
    </location>
</feature>
<dbReference type="STRING" id="1072389.K1W7T6"/>
<dbReference type="eggNOG" id="ENOG502S7M4">
    <property type="taxonomic scope" value="Eukaryota"/>
</dbReference>
<dbReference type="EMBL" id="JH921451">
    <property type="protein sequence ID" value="EKD13155.1"/>
    <property type="molecule type" value="Genomic_DNA"/>
</dbReference>
<evidence type="ECO:0000256" key="1">
    <source>
        <dbReference type="ARBA" id="ARBA00019406"/>
    </source>
</evidence>
<dbReference type="InterPro" id="IPR027179">
    <property type="entry name" value="CMC4"/>
</dbReference>
<dbReference type="Proteomes" id="UP000006753">
    <property type="component" value="Unassembled WGS sequence"/>
</dbReference>